<evidence type="ECO:0000256" key="3">
    <source>
        <dbReference type="ARBA" id="ARBA00023159"/>
    </source>
</evidence>
<feature type="modified residue" description="4-aspartylphosphate" evidence="5">
    <location>
        <position position="60"/>
    </location>
</feature>
<dbReference type="PANTHER" id="PTHR37299">
    <property type="entry name" value="TRANSCRIPTIONAL REGULATOR-RELATED"/>
    <property type="match status" value="1"/>
</dbReference>
<evidence type="ECO:0000313" key="8">
    <source>
        <dbReference type="EMBL" id="OOL81677.1"/>
    </source>
</evidence>
<name>A0A1S8KPL7_9LACT</name>
<dbReference type="Pfam" id="PF04397">
    <property type="entry name" value="LytTR"/>
    <property type="match status" value="1"/>
</dbReference>
<dbReference type="InterPro" id="IPR001789">
    <property type="entry name" value="Sig_transdc_resp-reg_receiver"/>
</dbReference>
<sequence>MRNIFIFDDSPVQLGAGTKIVNNYILFKENFLLKKSTQNPYELLSHCCGNRIEKGIYILDVDFHRKDIDGFDIAEKIREKDLLGKIIFITADKNKTQEMLLRNIEVFSFINKGEGSEVLRENIFNTLDTISRRFDNELTLSKKKLFTIKNRSTNLRFEIEKIYYIETSTAKAHQLIIYFNEREYQFSGTLSQIDEQYEILFRVGRSHIVNPQNVEAVNYKKRQIIFKDGRCISFSKGMKQEVQKYFESIM</sequence>
<evidence type="ECO:0000256" key="2">
    <source>
        <dbReference type="ARBA" id="ARBA00023012"/>
    </source>
</evidence>
<evidence type="ECO:0000313" key="9">
    <source>
        <dbReference type="Proteomes" id="UP000190409"/>
    </source>
</evidence>
<keyword evidence="1" id="KW-0963">Cytoplasm</keyword>
<dbReference type="InterPro" id="IPR011006">
    <property type="entry name" value="CheY-like_superfamily"/>
</dbReference>
<gene>
    <name evidence="8" type="ORF">BWX42_08220</name>
</gene>
<comment type="caution">
    <text evidence="8">The sequence shown here is derived from an EMBL/GenBank/DDBJ whole genome shotgun (WGS) entry which is preliminary data.</text>
</comment>
<proteinExistence type="predicted"/>
<dbReference type="Pfam" id="PF00072">
    <property type="entry name" value="Response_reg"/>
    <property type="match status" value="1"/>
</dbReference>
<evidence type="ECO:0000259" key="7">
    <source>
        <dbReference type="PROSITE" id="PS50930"/>
    </source>
</evidence>
<evidence type="ECO:0000256" key="4">
    <source>
        <dbReference type="ARBA" id="ARBA00037164"/>
    </source>
</evidence>
<keyword evidence="3" id="KW-0010">Activator</keyword>
<keyword evidence="2" id="KW-0902">Two-component regulatory system</keyword>
<reference evidence="8 9" key="1">
    <citation type="submission" date="2017-01" db="EMBL/GenBank/DDBJ databases">
        <title>Complete Genome Sequence of Dolosigranulum pigrum isolated from a Patient with interstitial lung disease.</title>
        <authorList>
            <person name="Mukhopadhyay R."/>
            <person name="Joaquin J."/>
            <person name="Hogue R."/>
            <person name="Fitzgerald S."/>
            <person name="Jospin G."/>
            <person name="Eisen J.A."/>
            <person name="Chaturvedi V."/>
        </authorList>
    </citation>
    <scope>NUCLEOTIDE SEQUENCE [LARGE SCALE GENOMIC DNA]</scope>
    <source>
        <strain evidence="8 9">15S00348</strain>
    </source>
</reference>
<dbReference type="InterPro" id="IPR046947">
    <property type="entry name" value="LytR-like"/>
</dbReference>
<dbReference type="PANTHER" id="PTHR37299:SF3">
    <property type="entry name" value="STAGE 0 SPORULATION PROTEIN A HOMOLOG"/>
    <property type="match status" value="1"/>
</dbReference>
<dbReference type="InterPro" id="IPR007492">
    <property type="entry name" value="LytTR_DNA-bd_dom"/>
</dbReference>
<dbReference type="GO" id="GO:0003677">
    <property type="term" value="F:DNA binding"/>
    <property type="evidence" value="ECO:0007669"/>
    <property type="project" value="InterPro"/>
</dbReference>
<dbReference type="GO" id="GO:0000156">
    <property type="term" value="F:phosphorelay response regulator activity"/>
    <property type="evidence" value="ECO:0007669"/>
    <property type="project" value="InterPro"/>
</dbReference>
<evidence type="ECO:0000259" key="6">
    <source>
        <dbReference type="PROSITE" id="PS50110"/>
    </source>
</evidence>
<organism evidence="8 9">
    <name type="scientific">Dolosigranulum pigrum</name>
    <dbReference type="NCBI Taxonomy" id="29394"/>
    <lineage>
        <taxon>Bacteria</taxon>
        <taxon>Bacillati</taxon>
        <taxon>Bacillota</taxon>
        <taxon>Bacilli</taxon>
        <taxon>Lactobacillales</taxon>
        <taxon>Carnobacteriaceae</taxon>
        <taxon>Dolosigranulum</taxon>
    </lineage>
</organism>
<feature type="domain" description="Response regulatory" evidence="6">
    <location>
        <begin position="3"/>
        <end position="127"/>
    </location>
</feature>
<dbReference type="Gene3D" id="2.40.50.1020">
    <property type="entry name" value="LytTr DNA-binding domain"/>
    <property type="match status" value="1"/>
</dbReference>
<dbReference type="SUPFAM" id="SSF52172">
    <property type="entry name" value="CheY-like"/>
    <property type="match status" value="1"/>
</dbReference>
<dbReference type="Proteomes" id="UP000190409">
    <property type="component" value="Unassembled WGS sequence"/>
</dbReference>
<dbReference type="PROSITE" id="PS50930">
    <property type="entry name" value="HTH_LYTTR"/>
    <property type="match status" value="1"/>
</dbReference>
<evidence type="ECO:0000256" key="1">
    <source>
        <dbReference type="ARBA" id="ARBA00022490"/>
    </source>
</evidence>
<dbReference type="Gene3D" id="3.40.50.2300">
    <property type="match status" value="1"/>
</dbReference>
<dbReference type="EMBL" id="MUYF01000003">
    <property type="protein sequence ID" value="OOL81677.1"/>
    <property type="molecule type" value="Genomic_DNA"/>
</dbReference>
<evidence type="ECO:0000256" key="5">
    <source>
        <dbReference type="PROSITE-ProRule" id="PRU00169"/>
    </source>
</evidence>
<keyword evidence="5" id="KW-0597">Phosphoprotein</keyword>
<evidence type="ECO:0008006" key="10">
    <source>
        <dbReference type="Google" id="ProtNLM"/>
    </source>
</evidence>
<comment type="function">
    <text evidence="4">Required for high-level post-exponential phase expression of a series of secreted proteins.</text>
</comment>
<dbReference type="SMART" id="SM00850">
    <property type="entry name" value="LytTR"/>
    <property type="match status" value="1"/>
</dbReference>
<dbReference type="PROSITE" id="PS50110">
    <property type="entry name" value="RESPONSE_REGULATORY"/>
    <property type="match status" value="1"/>
</dbReference>
<accession>A0A1S8KPL7</accession>
<feature type="domain" description="HTH LytTR-type" evidence="7">
    <location>
        <begin position="146"/>
        <end position="248"/>
    </location>
</feature>
<protein>
    <recommendedName>
        <fullName evidence="10">Response regulator transcription factor</fullName>
    </recommendedName>
</protein>
<dbReference type="AlphaFoldDB" id="A0A1S8KPL7"/>